<evidence type="ECO:0000313" key="2">
    <source>
        <dbReference type="Proteomes" id="UP000439994"/>
    </source>
</evidence>
<dbReference type="InterPro" id="IPR019960">
    <property type="entry name" value="T1SS_VCA0849"/>
</dbReference>
<evidence type="ECO:0000313" key="1">
    <source>
        <dbReference type="EMBL" id="MUH71430.1"/>
    </source>
</evidence>
<name>A0A6N8F945_9GAMM</name>
<dbReference type="AlphaFoldDB" id="A0A6N8F945"/>
<gene>
    <name evidence="1" type="ORF">GNP35_02305</name>
</gene>
<dbReference type="EMBL" id="WOCD01000001">
    <property type="protein sequence ID" value="MUH71430.1"/>
    <property type="molecule type" value="Genomic_DNA"/>
</dbReference>
<proteinExistence type="predicted"/>
<dbReference type="NCBIfam" id="TIGR03661">
    <property type="entry name" value="T1SS_VCA0849"/>
    <property type="match status" value="1"/>
</dbReference>
<reference evidence="1 2" key="1">
    <citation type="submission" date="2019-11" db="EMBL/GenBank/DDBJ databases">
        <title>P. haliotis isolates from Z. marina roots.</title>
        <authorList>
            <person name="Cohen M."/>
            <person name="Jospin G."/>
            <person name="Eisen J.A."/>
            <person name="Coil D.A."/>
        </authorList>
    </citation>
    <scope>NUCLEOTIDE SEQUENCE [LARGE SCALE GENOMIC DNA]</scope>
    <source>
        <strain evidence="1 2">UCD-MCMsp1aY</strain>
    </source>
</reference>
<dbReference type="RefSeq" id="WP_155694145.1">
    <property type="nucleotide sequence ID" value="NZ_WOCD01000001.1"/>
</dbReference>
<dbReference type="Proteomes" id="UP000439994">
    <property type="component" value="Unassembled WGS sequence"/>
</dbReference>
<sequence length="146" mass="15740">MSEKNSEVSNVDADSNLSAKVINLVTPNESISINDQAEIFKFVSADTGDVNNFVINDLSSEVNLDEALEKFDLSDLLQVENSGSNDPLSSYLKVSSDGSDTKISVDANSNGQTDSEITLKGVDLMGLYGSEDIIKSLFDQTTTKDF</sequence>
<accession>A0A6N8F945</accession>
<organism evidence="1 2">
    <name type="scientific">Psychrosphaera haliotis</name>
    <dbReference type="NCBI Taxonomy" id="555083"/>
    <lineage>
        <taxon>Bacteria</taxon>
        <taxon>Pseudomonadati</taxon>
        <taxon>Pseudomonadota</taxon>
        <taxon>Gammaproteobacteria</taxon>
        <taxon>Alteromonadales</taxon>
        <taxon>Pseudoalteromonadaceae</taxon>
        <taxon>Psychrosphaera</taxon>
    </lineage>
</organism>
<comment type="caution">
    <text evidence="1">The sequence shown here is derived from an EMBL/GenBank/DDBJ whole genome shotgun (WGS) entry which is preliminary data.</text>
</comment>
<protein>
    <submittedName>
        <fullName evidence="1">Type I secretion C-terminal target domain-containing protein</fullName>
    </submittedName>
</protein>
<keyword evidence="2" id="KW-1185">Reference proteome</keyword>